<protein>
    <submittedName>
        <fullName evidence="1">Uncharacterized protein</fullName>
    </submittedName>
</protein>
<organism evidence="1 2">
    <name type="scientific">Eumeta variegata</name>
    <name type="common">Bagworm moth</name>
    <name type="synonym">Eumeta japonica</name>
    <dbReference type="NCBI Taxonomy" id="151549"/>
    <lineage>
        <taxon>Eukaryota</taxon>
        <taxon>Metazoa</taxon>
        <taxon>Ecdysozoa</taxon>
        <taxon>Arthropoda</taxon>
        <taxon>Hexapoda</taxon>
        <taxon>Insecta</taxon>
        <taxon>Pterygota</taxon>
        <taxon>Neoptera</taxon>
        <taxon>Endopterygota</taxon>
        <taxon>Lepidoptera</taxon>
        <taxon>Glossata</taxon>
        <taxon>Ditrysia</taxon>
        <taxon>Tineoidea</taxon>
        <taxon>Psychidae</taxon>
        <taxon>Oiketicinae</taxon>
        <taxon>Eumeta</taxon>
    </lineage>
</organism>
<keyword evidence="2" id="KW-1185">Reference proteome</keyword>
<dbReference type="Proteomes" id="UP000299102">
    <property type="component" value="Unassembled WGS sequence"/>
</dbReference>
<dbReference type="AlphaFoldDB" id="A0A4C1YQW4"/>
<name>A0A4C1YQW4_EUMVA</name>
<gene>
    <name evidence="1" type="ORF">EVAR_98573_1</name>
</gene>
<sequence>MHHSSAARRPIIVEWERDANSAASLVRFLLASLPRHPFPQSLEFGPKLSKLTKFCASLHMLCHHTLCYAQDARASESPRPRRRRLAADRIEIVTARYGYIVQWVTLDNGTADTNDIKLVIRRSIDKIPLDVLLIECSAARKRLGV</sequence>
<dbReference type="EMBL" id="BGZK01001378">
    <property type="protein sequence ID" value="GBP78646.1"/>
    <property type="molecule type" value="Genomic_DNA"/>
</dbReference>
<accession>A0A4C1YQW4</accession>
<evidence type="ECO:0000313" key="1">
    <source>
        <dbReference type="EMBL" id="GBP78646.1"/>
    </source>
</evidence>
<evidence type="ECO:0000313" key="2">
    <source>
        <dbReference type="Proteomes" id="UP000299102"/>
    </source>
</evidence>
<proteinExistence type="predicted"/>
<reference evidence="1 2" key="1">
    <citation type="journal article" date="2019" name="Commun. Biol.">
        <title>The bagworm genome reveals a unique fibroin gene that provides high tensile strength.</title>
        <authorList>
            <person name="Kono N."/>
            <person name="Nakamura H."/>
            <person name="Ohtoshi R."/>
            <person name="Tomita M."/>
            <person name="Numata K."/>
            <person name="Arakawa K."/>
        </authorList>
    </citation>
    <scope>NUCLEOTIDE SEQUENCE [LARGE SCALE GENOMIC DNA]</scope>
</reference>
<comment type="caution">
    <text evidence="1">The sequence shown here is derived from an EMBL/GenBank/DDBJ whole genome shotgun (WGS) entry which is preliminary data.</text>
</comment>